<evidence type="ECO:0000313" key="3">
    <source>
        <dbReference type="Proteomes" id="UP001500755"/>
    </source>
</evidence>
<dbReference type="Proteomes" id="UP001500755">
    <property type="component" value="Unassembled WGS sequence"/>
</dbReference>
<feature type="region of interest" description="Disordered" evidence="1">
    <location>
        <begin position="1"/>
        <end position="22"/>
    </location>
</feature>
<accession>A0ABP5F2Z6</accession>
<comment type="caution">
    <text evidence="2">The sequence shown here is derived from an EMBL/GenBank/DDBJ whole genome shotgun (WGS) entry which is preliminary data.</text>
</comment>
<organism evidence="2 3">
    <name type="scientific">Brevibacterium samyangense</name>
    <dbReference type="NCBI Taxonomy" id="366888"/>
    <lineage>
        <taxon>Bacteria</taxon>
        <taxon>Bacillati</taxon>
        <taxon>Actinomycetota</taxon>
        <taxon>Actinomycetes</taxon>
        <taxon>Micrococcales</taxon>
        <taxon>Brevibacteriaceae</taxon>
        <taxon>Brevibacterium</taxon>
    </lineage>
</organism>
<gene>
    <name evidence="2" type="ORF">GCM10009755_29060</name>
</gene>
<reference evidence="3" key="1">
    <citation type="journal article" date="2019" name="Int. J. Syst. Evol. Microbiol.">
        <title>The Global Catalogue of Microorganisms (GCM) 10K type strain sequencing project: providing services to taxonomists for standard genome sequencing and annotation.</title>
        <authorList>
            <consortium name="The Broad Institute Genomics Platform"/>
            <consortium name="The Broad Institute Genome Sequencing Center for Infectious Disease"/>
            <person name="Wu L."/>
            <person name="Ma J."/>
        </authorList>
    </citation>
    <scope>NUCLEOTIDE SEQUENCE [LARGE SCALE GENOMIC DNA]</scope>
    <source>
        <strain evidence="3">JCM 14546</strain>
    </source>
</reference>
<protein>
    <submittedName>
        <fullName evidence="2">Uncharacterized protein</fullName>
    </submittedName>
</protein>
<name>A0ABP5F2Z6_9MICO</name>
<evidence type="ECO:0000256" key="1">
    <source>
        <dbReference type="SAM" id="MobiDB-lite"/>
    </source>
</evidence>
<sequence>MDTVSTVTVGPRQQAPEPPAGTVWVLQGTTKGGMTTLFSTPTDGNPDPKPPAGYSWKIKKRHGVRIYIPCPVPFKHAL</sequence>
<evidence type="ECO:0000313" key="2">
    <source>
        <dbReference type="EMBL" id="GAA2015467.1"/>
    </source>
</evidence>
<dbReference type="EMBL" id="BAAANO010000037">
    <property type="protein sequence ID" value="GAA2015467.1"/>
    <property type="molecule type" value="Genomic_DNA"/>
</dbReference>
<proteinExistence type="predicted"/>
<keyword evidence="3" id="KW-1185">Reference proteome</keyword>